<proteinExistence type="predicted"/>
<dbReference type="Gene3D" id="2.60.40.1090">
    <property type="entry name" value="Fimbrial-type adhesion domain"/>
    <property type="match status" value="1"/>
</dbReference>
<dbReference type="EMBL" id="CABVPL010000062">
    <property type="protein sequence ID" value="VWC19387.1"/>
    <property type="molecule type" value="Genomic_DNA"/>
</dbReference>
<feature type="chain" id="PRO_5026713666" evidence="2">
    <location>
        <begin position="35"/>
        <end position="190"/>
    </location>
</feature>
<dbReference type="Proteomes" id="UP000494222">
    <property type="component" value="Unassembled WGS sequence"/>
</dbReference>
<dbReference type="InterPro" id="IPR000259">
    <property type="entry name" value="Adhesion_dom_fimbrial"/>
</dbReference>
<gene>
    <name evidence="4" type="ORF">BLA24064_05721</name>
</gene>
<reference evidence="4 5" key="1">
    <citation type="submission" date="2019-09" db="EMBL/GenBank/DDBJ databases">
        <authorList>
            <person name="Depoorter E."/>
        </authorList>
    </citation>
    <scope>NUCLEOTIDE SEQUENCE [LARGE SCALE GENOMIC DNA]</scope>
    <source>
        <strain evidence="4">LMG 24064</strain>
    </source>
</reference>
<name>A0A6P2QH51_9BURK</name>
<sequence>MDKMIRIHASKWIRCVASGAAVAMSVGAAGTAWGAGNPTVTVKFQGSYNSVTCTIVGGQENQTVKLPRISTSSLTSPGQTAGSTAFTIPLRCDGSIDSVRIYFQRGATTNANGNLDVETPNDPASAKNVQVQLMNGDGSPIQIGNAATMQTVNLDESTTTLVPFGAQYYATGAARAGAVRTYATFVIQMP</sequence>
<dbReference type="PANTHER" id="PTHR33420:SF3">
    <property type="entry name" value="FIMBRIAL SUBUNIT ELFA"/>
    <property type="match status" value="1"/>
</dbReference>
<evidence type="ECO:0000313" key="5">
    <source>
        <dbReference type="Proteomes" id="UP000494222"/>
    </source>
</evidence>
<dbReference type="InterPro" id="IPR008966">
    <property type="entry name" value="Adhesion_dom_sf"/>
</dbReference>
<dbReference type="GO" id="GO:0009289">
    <property type="term" value="C:pilus"/>
    <property type="evidence" value="ECO:0007669"/>
    <property type="project" value="InterPro"/>
</dbReference>
<dbReference type="AlphaFoldDB" id="A0A6P2QH51"/>
<dbReference type="Pfam" id="PF00419">
    <property type="entry name" value="Fimbrial"/>
    <property type="match status" value="1"/>
</dbReference>
<evidence type="ECO:0000313" key="4">
    <source>
        <dbReference type="EMBL" id="VWC19387.1"/>
    </source>
</evidence>
<evidence type="ECO:0000256" key="1">
    <source>
        <dbReference type="ARBA" id="ARBA00022729"/>
    </source>
</evidence>
<dbReference type="InterPro" id="IPR036937">
    <property type="entry name" value="Adhesion_dom_fimbrial_sf"/>
</dbReference>
<protein>
    <submittedName>
        <fullName evidence="4">Fimbrial protein</fullName>
    </submittedName>
</protein>
<dbReference type="PANTHER" id="PTHR33420">
    <property type="entry name" value="FIMBRIAL SUBUNIT ELFA-RELATED"/>
    <property type="match status" value="1"/>
</dbReference>
<evidence type="ECO:0000259" key="3">
    <source>
        <dbReference type="Pfam" id="PF00419"/>
    </source>
</evidence>
<organism evidence="4 5">
    <name type="scientific">Burkholderia latens</name>
    <dbReference type="NCBI Taxonomy" id="488446"/>
    <lineage>
        <taxon>Bacteria</taxon>
        <taxon>Pseudomonadati</taxon>
        <taxon>Pseudomonadota</taxon>
        <taxon>Betaproteobacteria</taxon>
        <taxon>Burkholderiales</taxon>
        <taxon>Burkholderiaceae</taxon>
        <taxon>Burkholderia</taxon>
        <taxon>Burkholderia cepacia complex</taxon>
    </lineage>
</organism>
<dbReference type="SUPFAM" id="SSF49401">
    <property type="entry name" value="Bacterial adhesins"/>
    <property type="match status" value="1"/>
</dbReference>
<dbReference type="InterPro" id="IPR050263">
    <property type="entry name" value="Bact_Fimbrial_Adh_Pro"/>
</dbReference>
<feature type="signal peptide" evidence="2">
    <location>
        <begin position="1"/>
        <end position="34"/>
    </location>
</feature>
<dbReference type="GO" id="GO:0043709">
    <property type="term" value="P:cell adhesion involved in single-species biofilm formation"/>
    <property type="evidence" value="ECO:0007669"/>
    <property type="project" value="TreeGrafter"/>
</dbReference>
<feature type="domain" description="Fimbrial-type adhesion" evidence="3">
    <location>
        <begin position="43"/>
        <end position="188"/>
    </location>
</feature>
<accession>A0A6P2QH51</accession>
<keyword evidence="1 2" id="KW-0732">Signal</keyword>
<evidence type="ECO:0000256" key="2">
    <source>
        <dbReference type="SAM" id="SignalP"/>
    </source>
</evidence>